<reference evidence="1" key="1">
    <citation type="journal article" date="2020" name="Nature">
        <title>Giant virus diversity and host interactions through global metagenomics.</title>
        <authorList>
            <person name="Schulz F."/>
            <person name="Roux S."/>
            <person name="Paez-Espino D."/>
            <person name="Jungbluth S."/>
            <person name="Walsh D.A."/>
            <person name="Denef V.J."/>
            <person name="McMahon K.D."/>
            <person name="Konstantinidis K.T."/>
            <person name="Eloe-Fadrosh E.A."/>
            <person name="Kyrpides N.C."/>
            <person name="Woyke T."/>
        </authorList>
    </citation>
    <scope>NUCLEOTIDE SEQUENCE</scope>
    <source>
        <strain evidence="1">GVMAG-M-3300023174-207</strain>
    </source>
</reference>
<accession>A0A6C0DL67</accession>
<sequence>MEEEFEKLAKNILNIIFSPPLDYTSVKNVIHNYIGPQVTLSQNQFDYLKNKCSYFKNTANYMRMKLHFYNKQKDKETFAMTNMRFLENLLITVTSKVLEIQTFINDIDFTLSYSPAITSYKETKGTEWVRTLFKIYLKYGGIKGVSCIDFFKSIKDNWEKLEDSETIEISYITETILGGYSLDNISQNLQNWLKLNHDSVGPKYKNIIKIMA</sequence>
<proteinExistence type="predicted"/>
<organism evidence="1">
    <name type="scientific">viral metagenome</name>
    <dbReference type="NCBI Taxonomy" id="1070528"/>
    <lineage>
        <taxon>unclassified sequences</taxon>
        <taxon>metagenomes</taxon>
        <taxon>organismal metagenomes</taxon>
    </lineage>
</organism>
<dbReference type="AlphaFoldDB" id="A0A6C0DL67"/>
<protein>
    <submittedName>
        <fullName evidence="1">Uncharacterized protein</fullName>
    </submittedName>
</protein>
<dbReference type="EMBL" id="MN739629">
    <property type="protein sequence ID" value="QHT16994.1"/>
    <property type="molecule type" value="Genomic_DNA"/>
</dbReference>
<evidence type="ECO:0000313" key="1">
    <source>
        <dbReference type="EMBL" id="QHT16994.1"/>
    </source>
</evidence>
<name>A0A6C0DL67_9ZZZZ</name>